<dbReference type="EMBL" id="JAZHOF010000004">
    <property type="protein sequence ID" value="MEJ8572006.1"/>
    <property type="molecule type" value="Genomic_DNA"/>
</dbReference>
<gene>
    <name evidence="10" type="ORF">V3328_11010</name>
</gene>
<evidence type="ECO:0000256" key="9">
    <source>
        <dbReference type="RuleBase" id="RU003862"/>
    </source>
</evidence>
<dbReference type="GO" id="GO:0071949">
    <property type="term" value="F:FAD binding"/>
    <property type="evidence" value="ECO:0007669"/>
    <property type="project" value="TreeGrafter"/>
</dbReference>
<evidence type="ECO:0000313" key="11">
    <source>
        <dbReference type="Proteomes" id="UP001378188"/>
    </source>
</evidence>
<dbReference type="PANTHER" id="PTHR45754">
    <property type="entry name" value="METHYLENETETRAHYDROFOLATE REDUCTASE"/>
    <property type="match status" value="1"/>
</dbReference>
<accession>A0AAW9RWP1</accession>
<dbReference type="GO" id="GO:0106312">
    <property type="term" value="F:methylenetetrahydrofolate reductase (NADH) activity"/>
    <property type="evidence" value="ECO:0007669"/>
    <property type="project" value="UniProtKB-EC"/>
</dbReference>
<name>A0AAW9RWP1_9HYPH</name>
<dbReference type="CDD" id="cd00537">
    <property type="entry name" value="MTHFR"/>
    <property type="match status" value="1"/>
</dbReference>
<dbReference type="GO" id="GO:0035999">
    <property type="term" value="P:tetrahydrofolate interconversion"/>
    <property type="evidence" value="ECO:0007669"/>
    <property type="project" value="TreeGrafter"/>
</dbReference>
<evidence type="ECO:0000256" key="4">
    <source>
        <dbReference type="ARBA" id="ARBA00022630"/>
    </source>
</evidence>
<evidence type="ECO:0000256" key="7">
    <source>
        <dbReference type="ARBA" id="ARBA00034478"/>
    </source>
</evidence>
<dbReference type="Gene3D" id="3.20.20.220">
    <property type="match status" value="1"/>
</dbReference>
<protein>
    <recommendedName>
        <fullName evidence="9">Methylenetetrahydrofolate reductase</fullName>
    </recommendedName>
</protein>
<organism evidence="10 11">
    <name type="scientific">Microbaculum marinum</name>
    <dbReference type="NCBI Taxonomy" id="1764581"/>
    <lineage>
        <taxon>Bacteria</taxon>
        <taxon>Pseudomonadati</taxon>
        <taxon>Pseudomonadota</taxon>
        <taxon>Alphaproteobacteria</taxon>
        <taxon>Hyphomicrobiales</taxon>
        <taxon>Tepidamorphaceae</taxon>
        <taxon>Microbaculum</taxon>
    </lineage>
</organism>
<evidence type="ECO:0000313" key="10">
    <source>
        <dbReference type="EMBL" id="MEJ8572006.1"/>
    </source>
</evidence>
<keyword evidence="11" id="KW-1185">Reference proteome</keyword>
<dbReference type="Proteomes" id="UP001378188">
    <property type="component" value="Unassembled WGS sequence"/>
</dbReference>
<evidence type="ECO:0000256" key="5">
    <source>
        <dbReference type="ARBA" id="ARBA00022827"/>
    </source>
</evidence>
<comment type="pathway">
    <text evidence="7">Amino-acid biosynthesis; L-methionine biosynthesis via de novo pathway.</text>
</comment>
<evidence type="ECO:0000256" key="8">
    <source>
        <dbReference type="ARBA" id="ARBA00048628"/>
    </source>
</evidence>
<dbReference type="RefSeq" id="WP_340329705.1">
    <property type="nucleotide sequence ID" value="NZ_JAZHOF010000004.1"/>
</dbReference>
<evidence type="ECO:0000256" key="3">
    <source>
        <dbReference type="ARBA" id="ARBA00006743"/>
    </source>
</evidence>
<comment type="similarity">
    <text evidence="3 9">Belongs to the methylenetetrahydrofolate reductase family.</text>
</comment>
<evidence type="ECO:0000256" key="6">
    <source>
        <dbReference type="ARBA" id="ARBA00023002"/>
    </source>
</evidence>
<comment type="pathway">
    <text evidence="2 9">One-carbon metabolism; tetrahydrofolate interconversion.</text>
</comment>
<proteinExistence type="inferred from homology"/>
<dbReference type="GO" id="GO:0009086">
    <property type="term" value="P:methionine biosynthetic process"/>
    <property type="evidence" value="ECO:0007669"/>
    <property type="project" value="TreeGrafter"/>
</dbReference>
<keyword evidence="6 9" id="KW-0560">Oxidoreductase</keyword>
<comment type="caution">
    <text evidence="10">The sequence shown here is derived from an EMBL/GenBank/DDBJ whole genome shotgun (WGS) entry which is preliminary data.</text>
</comment>
<dbReference type="Pfam" id="PF02219">
    <property type="entry name" value="MTHFR"/>
    <property type="match status" value="1"/>
</dbReference>
<dbReference type="SUPFAM" id="SSF51730">
    <property type="entry name" value="FAD-linked oxidoreductase"/>
    <property type="match status" value="1"/>
</dbReference>
<keyword evidence="5 9" id="KW-0274">FAD</keyword>
<evidence type="ECO:0000256" key="2">
    <source>
        <dbReference type="ARBA" id="ARBA00004777"/>
    </source>
</evidence>
<sequence>MTLEQGWHVGTGEGKDTTSRLKQVLEAGHFAITAEVVPPAGTEAHLLMDKARDLHGLADAVNVTDGAGARAHMCSLAAAAILHEHGIEPILQLTCRDRNRIALQSDLLGAAALGIRNLLILRGDDPSAGDQPDAKAVFDLDSRALTETAIGIRDRKELPSGRAVQGDAPFFIGGADAPIDPPADWEPKGLMAKVDAGTQFVQTQFCMDPEVVRRYTARLADFGLTEKLYVLIGVAPLASAKSARWMKEKLFGVTIPDAIVDRMDKAGDPKAEGRAICAELLQQLSEIPGVSGAHIMAPLNESSIPEVIDRSGLTKRR</sequence>
<dbReference type="AlphaFoldDB" id="A0AAW9RWP1"/>
<evidence type="ECO:0000256" key="1">
    <source>
        <dbReference type="ARBA" id="ARBA00001974"/>
    </source>
</evidence>
<comment type="cofactor">
    <cofactor evidence="1 9">
        <name>FAD</name>
        <dbReference type="ChEBI" id="CHEBI:57692"/>
    </cofactor>
</comment>
<dbReference type="PANTHER" id="PTHR45754:SF3">
    <property type="entry name" value="METHYLENETETRAHYDROFOLATE REDUCTASE (NADPH)"/>
    <property type="match status" value="1"/>
</dbReference>
<comment type="catalytic activity">
    <reaction evidence="8">
        <text>(6S)-5-methyl-5,6,7,8-tetrahydrofolate + NAD(+) = (6R)-5,10-methylene-5,6,7,8-tetrahydrofolate + NADH + H(+)</text>
        <dbReference type="Rhea" id="RHEA:19821"/>
        <dbReference type="ChEBI" id="CHEBI:15378"/>
        <dbReference type="ChEBI" id="CHEBI:15636"/>
        <dbReference type="ChEBI" id="CHEBI:18608"/>
        <dbReference type="ChEBI" id="CHEBI:57540"/>
        <dbReference type="ChEBI" id="CHEBI:57945"/>
        <dbReference type="EC" id="1.5.1.54"/>
    </reaction>
    <physiologicalReaction direction="right-to-left" evidence="8">
        <dbReference type="Rhea" id="RHEA:19823"/>
    </physiologicalReaction>
</comment>
<reference evidence="10 11" key="1">
    <citation type="submission" date="2024-02" db="EMBL/GenBank/DDBJ databases">
        <title>Genome analysis and characterization of Microbaculum marinisediminis sp. nov., isolated from marine sediment.</title>
        <authorList>
            <person name="Du Z.-J."/>
            <person name="Ye Y.-Q."/>
            <person name="Zhang Z.-R."/>
            <person name="Yuan S.-M."/>
            <person name="Zhang X.-Y."/>
        </authorList>
    </citation>
    <scope>NUCLEOTIDE SEQUENCE [LARGE SCALE GENOMIC DNA]</scope>
    <source>
        <strain evidence="10 11">SDUM1044001</strain>
    </source>
</reference>
<dbReference type="InterPro" id="IPR029041">
    <property type="entry name" value="FAD-linked_oxidoreductase-like"/>
</dbReference>
<dbReference type="InterPro" id="IPR003171">
    <property type="entry name" value="Mehydrof_redctse-like"/>
</dbReference>
<dbReference type="GO" id="GO:0005829">
    <property type="term" value="C:cytosol"/>
    <property type="evidence" value="ECO:0007669"/>
    <property type="project" value="TreeGrafter"/>
</dbReference>
<keyword evidence="4 9" id="KW-0285">Flavoprotein</keyword>